<dbReference type="EMBL" id="CDPU01000001">
    <property type="protein sequence ID" value="CEO44884.1"/>
    <property type="molecule type" value="Genomic_DNA"/>
</dbReference>
<evidence type="ECO:0000313" key="1">
    <source>
        <dbReference type="EMBL" id="CEO44884.1"/>
    </source>
</evidence>
<dbReference type="AlphaFoldDB" id="A0A0B7JJN3"/>
<organism evidence="1">
    <name type="scientific">Bionectria ochroleuca</name>
    <name type="common">Gliocladium roseum</name>
    <dbReference type="NCBI Taxonomy" id="29856"/>
    <lineage>
        <taxon>Eukaryota</taxon>
        <taxon>Fungi</taxon>
        <taxon>Dikarya</taxon>
        <taxon>Ascomycota</taxon>
        <taxon>Pezizomycotina</taxon>
        <taxon>Sordariomycetes</taxon>
        <taxon>Hypocreomycetidae</taxon>
        <taxon>Hypocreales</taxon>
        <taxon>Bionectriaceae</taxon>
        <taxon>Clonostachys</taxon>
    </lineage>
</organism>
<gene>
    <name evidence="1" type="ORF">BN869_000000939_1</name>
</gene>
<reference evidence="1" key="1">
    <citation type="submission" date="2015-01" db="EMBL/GenBank/DDBJ databases">
        <authorList>
            <person name="Durling Mikael"/>
        </authorList>
    </citation>
    <scope>NUCLEOTIDE SEQUENCE</scope>
</reference>
<accession>A0A0B7JJN3</accession>
<proteinExistence type="predicted"/>
<protein>
    <submittedName>
        <fullName evidence="1">Uncharacterized protein</fullName>
    </submittedName>
</protein>
<sequence length="130" mass="13650">MVRFGVGGAVLSPVTVVVGSSAGAWSRMGKTVATGAGHCKFAPIPEVPSPATSSGHFSARDTNLESRDGLQHVGLIDQNVSSCPAEVIRKVSKVLNGGQRRTFDRSQDLLSIGLLDEQTAAEVMQMTNEI</sequence>
<name>A0A0B7JJN3_BIOOC</name>